<gene>
    <name evidence="1" type="ORF">PDIGIT_LOCUS4115</name>
</gene>
<protein>
    <submittedName>
        <fullName evidence="1">Uncharacterized protein</fullName>
    </submittedName>
</protein>
<reference evidence="1" key="1">
    <citation type="submission" date="2023-01" db="EMBL/GenBank/DDBJ databases">
        <authorList>
            <person name="Van Ghelder C."/>
            <person name="Rancurel C."/>
        </authorList>
    </citation>
    <scope>NUCLEOTIDE SEQUENCE</scope>
    <source>
        <strain evidence="1">CNCM I-4278</strain>
    </source>
</reference>
<sequence length="103" mass="10610">MLLSRSTSGTLEGVSSICLSTYSVELLGTQAPIAYTFVRMNQNLTVHELPSTATAIFGGYHQVRAGAAGISEFESGLNDPATVYNEAVGVGTPLGSSLEAGAK</sequence>
<evidence type="ECO:0000313" key="1">
    <source>
        <dbReference type="EMBL" id="CAI6329335.1"/>
    </source>
</evidence>
<comment type="caution">
    <text evidence="1">The sequence shown here is derived from an EMBL/GenBank/DDBJ whole genome shotgun (WGS) entry which is preliminary data.</text>
</comment>
<dbReference type="AlphaFoldDB" id="A0A9W4U948"/>
<dbReference type="Proteomes" id="UP001152607">
    <property type="component" value="Unassembled WGS sequence"/>
</dbReference>
<evidence type="ECO:0000313" key="2">
    <source>
        <dbReference type="Proteomes" id="UP001152607"/>
    </source>
</evidence>
<name>A0A9W4U948_9PLEO</name>
<keyword evidence="2" id="KW-1185">Reference proteome</keyword>
<dbReference type="EMBL" id="CAOQHR010000002">
    <property type="protein sequence ID" value="CAI6329335.1"/>
    <property type="molecule type" value="Genomic_DNA"/>
</dbReference>
<organism evidence="1 2">
    <name type="scientific">Periconia digitata</name>
    <dbReference type="NCBI Taxonomy" id="1303443"/>
    <lineage>
        <taxon>Eukaryota</taxon>
        <taxon>Fungi</taxon>
        <taxon>Dikarya</taxon>
        <taxon>Ascomycota</taxon>
        <taxon>Pezizomycotina</taxon>
        <taxon>Dothideomycetes</taxon>
        <taxon>Pleosporomycetidae</taxon>
        <taxon>Pleosporales</taxon>
        <taxon>Massarineae</taxon>
        <taxon>Periconiaceae</taxon>
        <taxon>Periconia</taxon>
    </lineage>
</organism>
<accession>A0A9W4U948</accession>
<proteinExistence type="predicted"/>